<dbReference type="EMBL" id="CP091430">
    <property type="protein sequence ID" value="UVI29594.1"/>
    <property type="molecule type" value="Genomic_DNA"/>
</dbReference>
<keyword evidence="3 9" id="KW-0812">Transmembrane</keyword>
<feature type="domain" description="Methyl-accepting transducer" evidence="10">
    <location>
        <begin position="297"/>
        <end position="533"/>
    </location>
</feature>
<protein>
    <submittedName>
        <fullName evidence="12">Methyl-accepting chemotaxis protein</fullName>
    </submittedName>
</protein>
<evidence type="ECO:0000256" key="2">
    <source>
        <dbReference type="ARBA" id="ARBA00022475"/>
    </source>
</evidence>
<sequence>MAKSRRGLKLTIRSKLLLVSLLMLLIPVSVLGIISYNVAKSESDELIKKDLSNTVKMGLEITAVYEAAVEKGTMSEKEAQEEVKQILLGLKTGDTRTINPHIDLGKHGYFYVIDTKGTLLAHPLLEGQNIMDKKTSSGFYYIQDLVKKAQDGGGFTTYDWPLPDSTKEAEKITYAEISPKWGWIVAGGSYMQDYTSGQTRILNTILITLISCWAVGGLIITLFSLHISRPLRKLADHAGQLATGDLRTEELRVRNKDEIGELAVSFTSMNGSLREMASGLLTGADSLSSASIDLNASIDQTTQATNAISVSVENVVASSSAQEKRIKDSAIAMEEMSVGIQRVASTSSTAYDASTLTLKEAEQGNRLIVQSAEQMNTVRATVGDIASIVAALGKRSQEIGEIVSVMTDISTQTNLLALNASIEAARAGEQGKGFAVVAGEVRKLAERSRESAQQVADLIITIQGNIEQAAAAMDKGEHEVVQGVESIEHSGEAFRRILIATRSVVSQVQEASAAAEQMTAGSQEIAAALQEVRHVSVQASQLAQQISASTEEQLASMEEISASAQSLRSMSNDMQSLAHRFKL</sequence>
<gene>
    <name evidence="12" type="ORF">L1F29_29960</name>
</gene>
<dbReference type="Pfam" id="PF17200">
    <property type="entry name" value="sCache_2"/>
    <property type="match status" value="1"/>
</dbReference>
<dbReference type="InterPro" id="IPR004090">
    <property type="entry name" value="Chemotax_Me-accpt_rcpt"/>
</dbReference>
<keyword evidence="2" id="KW-1003">Cell membrane</keyword>
<dbReference type="SUPFAM" id="SSF58104">
    <property type="entry name" value="Methyl-accepting chemotaxis protein (MCP) signaling domain"/>
    <property type="match status" value="1"/>
</dbReference>
<dbReference type="CDD" id="cd12912">
    <property type="entry name" value="PDC2_MCP_like"/>
    <property type="match status" value="1"/>
</dbReference>
<feature type="transmembrane region" description="Helical" evidence="9">
    <location>
        <begin position="201"/>
        <end position="225"/>
    </location>
</feature>
<dbReference type="PROSITE" id="PS50885">
    <property type="entry name" value="HAMP"/>
    <property type="match status" value="1"/>
</dbReference>
<dbReference type="PANTHER" id="PTHR32089:SF112">
    <property type="entry name" value="LYSOZYME-LIKE PROTEIN-RELATED"/>
    <property type="match status" value="1"/>
</dbReference>
<evidence type="ECO:0000313" key="12">
    <source>
        <dbReference type="EMBL" id="UVI29594.1"/>
    </source>
</evidence>
<evidence type="ECO:0000256" key="9">
    <source>
        <dbReference type="SAM" id="Phobius"/>
    </source>
</evidence>
<evidence type="ECO:0000256" key="3">
    <source>
        <dbReference type="ARBA" id="ARBA00022692"/>
    </source>
</evidence>
<dbReference type="PRINTS" id="PR00260">
    <property type="entry name" value="CHEMTRNSDUCR"/>
</dbReference>
<keyword evidence="13" id="KW-1185">Reference proteome</keyword>
<evidence type="ECO:0000256" key="5">
    <source>
        <dbReference type="ARBA" id="ARBA00023136"/>
    </source>
</evidence>
<accession>A0ABY5S7E3</accession>
<evidence type="ECO:0000256" key="8">
    <source>
        <dbReference type="PROSITE-ProRule" id="PRU00284"/>
    </source>
</evidence>
<feature type="domain" description="HAMP" evidence="11">
    <location>
        <begin position="225"/>
        <end position="278"/>
    </location>
</feature>
<reference evidence="12" key="1">
    <citation type="submission" date="2022-01" db="EMBL/GenBank/DDBJ databases">
        <title>Paenibacillus spongiae sp. nov., isolated from marine sponge.</title>
        <authorList>
            <person name="Li Z."/>
            <person name="Zhang M."/>
        </authorList>
    </citation>
    <scope>NUCLEOTIDE SEQUENCE</scope>
    <source>
        <strain evidence="12">PHS-Z3</strain>
    </source>
</reference>
<dbReference type="RefSeq" id="WP_258385683.1">
    <property type="nucleotide sequence ID" value="NZ_CP091430.1"/>
</dbReference>
<name>A0ABY5S7E3_9BACL</name>
<keyword evidence="5 9" id="KW-0472">Membrane</keyword>
<comment type="subcellular location">
    <subcellularLocation>
        <location evidence="1">Cell membrane</location>
        <topology evidence="1">Multi-pass membrane protein</topology>
    </subcellularLocation>
</comment>
<dbReference type="Pfam" id="PF00015">
    <property type="entry name" value="MCPsignal"/>
    <property type="match status" value="1"/>
</dbReference>
<dbReference type="InterPro" id="IPR004089">
    <property type="entry name" value="MCPsignal_dom"/>
</dbReference>
<organism evidence="12 13">
    <name type="scientific">Paenibacillus spongiae</name>
    <dbReference type="NCBI Taxonomy" id="2909671"/>
    <lineage>
        <taxon>Bacteria</taxon>
        <taxon>Bacillati</taxon>
        <taxon>Bacillota</taxon>
        <taxon>Bacilli</taxon>
        <taxon>Bacillales</taxon>
        <taxon>Paenibacillaceae</taxon>
        <taxon>Paenibacillus</taxon>
    </lineage>
</organism>
<dbReference type="Proteomes" id="UP001057877">
    <property type="component" value="Chromosome"/>
</dbReference>
<dbReference type="Gene3D" id="1.10.287.950">
    <property type="entry name" value="Methyl-accepting chemotaxis protein"/>
    <property type="match status" value="1"/>
</dbReference>
<dbReference type="InterPro" id="IPR033480">
    <property type="entry name" value="sCache_2"/>
</dbReference>
<dbReference type="PROSITE" id="PS50111">
    <property type="entry name" value="CHEMOTAXIS_TRANSDUC_2"/>
    <property type="match status" value="1"/>
</dbReference>
<evidence type="ECO:0000259" key="10">
    <source>
        <dbReference type="PROSITE" id="PS50111"/>
    </source>
</evidence>
<dbReference type="CDD" id="cd11386">
    <property type="entry name" value="MCP_signal"/>
    <property type="match status" value="1"/>
</dbReference>
<dbReference type="Pfam" id="PF00672">
    <property type="entry name" value="HAMP"/>
    <property type="match status" value="1"/>
</dbReference>
<dbReference type="InterPro" id="IPR003660">
    <property type="entry name" value="HAMP_dom"/>
</dbReference>
<dbReference type="PANTHER" id="PTHR32089">
    <property type="entry name" value="METHYL-ACCEPTING CHEMOTAXIS PROTEIN MCPB"/>
    <property type="match status" value="1"/>
</dbReference>
<dbReference type="Gene3D" id="3.30.450.20">
    <property type="entry name" value="PAS domain"/>
    <property type="match status" value="1"/>
</dbReference>
<dbReference type="SMART" id="SM00304">
    <property type="entry name" value="HAMP"/>
    <property type="match status" value="1"/>
</dbReference>
<dbReference type="Gene3D" id="6.10.340.10">
    <property type="match status" value="1"/>
</dbReference>
<evidence type="ECO:0000256" key="4">
    <source>
        <dbReference type="ARBA" id="ARBA00022989"/>
    </source>
</evidence>
<evidence type="ECO:0000256" key="6">
    <source>
        <dbReference type="ARBA" id="ARBA00023224"/>
    </source>
</evidence>
<keyword evidence="4 9" id="KW-1133">Transmembrane helix</keyword>
<dbReference type="SMART" id="SM00283">
    <property type="entry name" value="MA"/>
    <property type="match status" value="1"/>
</dbReference>
<evidence type="ECO:0000259" key="11">
    <source>
        <dbReference type="PROSITE" id="PS50885"/>
    </source>
</evidence>
<dbReference type="CDD" id="cd06225">
    <property type="entry name" value="HAMP"/>
    <property type="match status" value="1"/>
</dbReference>
<evidence type="ECO:0000256" key="1">
    <source>
        <dbReference type="ARBA" id="ARBA00004651"/>
    </source>
</evidence>
<evidence type="ECO:0000313" key="13">
    <source>
        <dbReference type="Proteomes" id="UP001057877"/>
    </source>
</evidence>
<proteinExistence type="inferred from homology"/>
<dbReference type="SMART" id="SM01049">
    <property type="entry name" value="Cache_2"/>
    <property type="match status" value="1"/>
</dbReference>
<comment type="similarity">
    <text evidence="7">Belongs to the methyl-accepting chemotaxis (MCP) protein family.</text>
</comment>
<keyword evidence="6 8" id="KW-0807">Transducer</keyword>
<evidence type="ECO:0000256" key="7">
    <source>
        <dbReference type="ARBA" id="ARBA00029447"/>
    </source>
</evidence>